<dbReference type="GeneID" id="83215964"/>
<evidence type="ECO:0000313" key="3">
    <source>
        <dbReference type="Proteomes" id="UP001234581"/>
    </source>
</evidence>
<dbReference type="RefSeq" id="XP_058340585.1">
    <property type="nucleotide sequence ID" value="XM_058488560.1"/>
</dbReference>
<dbReference type="PANTHER" id="PTHR28243:SF1">
    <property type="entry name" value="PYRIDOXAMINE 5'-PHOSPHATE OXIDASE ALR4036 FAMILY FMN-BINDING DOMAIN-CONTAINING PROTEIN"/>
    <property type="match status" value="1"/>
</dbReference>
<accession>A0AAD7XZD1</accession>
<dbReference type="GO" id="GO:0010181">
    <property type="term" value="F:FMN binding"/>
    <property type="evidence" value="ECO:0007669"/>
    <property type="project" value="InterPro"/>
</dbReference>
<dbReference type="Pfam" id="PF12766">
    <property type="entry name" value="Pyridox_oxase_2"/>
    <property type="match status" value="1"/>
</dbReference>
<dbReference type="EMBL" id="JARTCD010000046">
    <property type="protein sequence ID" value="KAJ8655672.1"/>
    <property type="molecule type" value="Genomic_DNA"/>
</dbReference>
<protein>
    <recommendedName>
        <fullName evidence="1">Pyridoxamine 5'-phosphate oxidase Alr4036 family FMN-binding domain-containing protein</fullName>
    </recommendedName>
</protein>
<reference evidence="2 3" key="1">
    <citation type="submission" date="2023-03" db="EMBL/GenBank/DDBJ databases">
        <title>Genome sequence of Lichtheimia ornata CBS 291.66.</title>
        <authorList>
            <person name="Mohabir J.T."/>
            <person name="Shea T.P."/>
            <person name="Kurbessoian T."/>
            <person name="Berby B."/>
            <person name="Fontaine J."/>
            <person name="Livny J."/>
            <person name="Gnirke A."/>
            <person name="Stajich J.E."/>
            <person name="Cuomo C.A."/>
        </authorList>
    </citation>
    <scope>NUCLEOTIDE SEQUENCE [LARGE SCALE GENOMIC DNA]</scope>
    <source>
        <strain evidence="2">CBS 291.66</strain>
    </source>
</reference>
<dbReference type="SUPFAM" id="SSF50475">
    <property type="entry name" value="FMN-binding split barrel"/>
    <property type="match status" value="1"/>
</dbReference>
<comment type="caution">
    <text evidence="2">The sequence shown here is derived from an EMBL/GenBank/DDBJ whole genome shotgun (WGS) entry which is preliminary data.</text>
</comment>
<dbReference type="PANTHER" id="PTHR28243">
    <property type="entry name" value="AGL049CP"/>
    <property type="match status" value="1"/>
</dbReference>
<feature type="domain" description="Pyridoxamine 5'-phosphate oxidase Alr4036 family FMN-binding" evidence="1">
    <location>
        <begin position="3"/>
        <end position="106"/>
    </location>
</feature>
<dbReference type="InterPro" id="IPR012349">
    <property type="entry name" value="Split_barrel_FMN-bd"/>
</dbReference>
<dbReference type="InterPro" id="IPR024624">
    <property type="entry name" value="Pyridox_Oxase_Alr4036_FMN-bd"/>
</dbReference>
<dbReference type="Gene3D" id="2.30.110.10">
    <property type="entry name" value="Electron Transport, Fmn-binding Protein, Chain A"/>
    <property type="match status" value="1"/>
</dbReference>
<proteinExistence type="predicted"/>
<dbReference type="Proteomes" id="UP001234581">
    <property type="component" value="Unassembled WGS sequence"/>
</dbReference>
<keyword evidence="3" id="KW-1185">Reference proteome</keyword>
<sequence>MTTPWKALIESRLRTNIEQIGASATYMSLATVKSDNTPANRTVVFRGFSGQDHREDTGWQSDLLVITTDLRSQKMKDIAHNPMAEVNWYMHSTQEQFRLYGKIRVVGHHNSPTEDLSKRVMPTKRVDPLAVKELATKAFLINSKNDTVSFNWQAERLRQWYRMSDTLRPTFASDCPFDALQIKDVDMSSGWFIAYDNVQQRFLEAGYENFAVLLLDVDKVDHLVLPTGKHSLYYKVDNQWFSKGLN</sequence>
<dbReference type="AlphaFoldDB" id="A0AAD7XZD1"/>
<organism evidence="2 3">
    <name type="scientific">Lichtheimia ornata</name>
    <dbReference type="NCBI Taxonomy" id="688661"/>
    <lineage>
        <taxon>Eukaryota</taxon>
        <taxon>Fungi</taxon>
        <taxon>Fungi incertae sedis</taxon>
        <taxon>Mucoromycota</taxon>
        <taxon>Mucoromycotina</taxon>
        <taxon>Mucoromycetes</taxon>
        <taxon>Mucorales</taxon>
        <taxon>Lichtheimiaceae</taxon>
        <taxon>Lichtheimia</taxon>
    </lineage>
</organism>
<evidence type="ECO:0000259" key="1">
    <source>
        <dbReference type="Pfam" id="PF12766"/>
    </source>
</evidence>
<gene>
    <name evidence="2" type="ORF">O0I10_008557</name>
</gene>
<evidence type="ECO:0000313" key="2">
    <source>
        <dbReference type="EMBL" id="KAJ8655672.1"/>
    </source>
</evidence>
<name>A0AAD7XZD1_9FUNG</name>